<keyword evidence="2" id="KW-0812">Transmembrane</keyword>
<dbReference type="InterPro" id="IPR015919">
    <property type="entry name" value="Cadherin-like_sf"/>
</dbReference>
<feature type="compositionally biased region" description="Basic residues" evidence="6">
    <location>
        <begin position="318"/>
        <end position="341"/>
    </location>
</feature>
<dbReference type="GO" id="GO:0007156">
    <property type="term" value="P:homophilic cell adhesion via plasma membrane adhesion molecules"/>
    <property type="evidence" value="ECO:0007669"/>
    <property type="project" value="InterPro"/>
</dbReference>
<evidence type="ECO:0000313" key="8">
    <source>
        <dbReference type="EMBL" id="KAK7091243.1"/>
    </source>
</evidence>
<evidence type="ECO:0000256" key="6">
    <source>
        <dbReference type="SAM" id="MobiDB-lite"/>
    </source>
</evidence>
<keyword evidence="5" id="KW-0106">Calcium</keyword>
<dbReference type="SMART" id="SM00112">
    <property type="entry name" value="CA"/>
    <property type="match status" value="1"/>
</dbReference>
<dbReference type="PANTHER" id="PTHR24028">
    <property type="entry name" value="CADHERIN-87A"/>
    <property type="match status" value="1"/>
</dbReference>
<feature type="compositionally biased region" description="Basic and acidic residues" evidence="6">
    <location>
        <begin position="307"/>
        <end position="317"/>
    </location>
</feature>
<reference evidence="8 9" key="1">
    <citation type="submission" date="2024-02" db="EMBL/GenBank/DDBJ databases">
        <title>Chromosome-scale genome assembly of the rough periwinkle Littorina saxatilis.</title>
        <authorList>
            <person name="De Jode A."/>
            <person name="Faria R."/>
            <person name="Formenti G."/>
            <person name="Sims Y."/>
            <person name="Smith T.P."/>
            <person name="Tracey A."/>
            <person name="Wood J.M.D."/>
            <person name="Zagrodzka Z.B."/>
            <person name="Johannesson K."/>
            <person name="Butlin R.K."/>
            <person name="Leder E.H."/>
        </authorList>
    </citation>
    <scope>NUCLEOTIDE SEQUENCE [LARGE SCALE GENOMIC DNA]</scope>
    <source>
        <strain evidence="8">Snail1</strain>
        <tissue evidence="8">Muscle</tissue>
    </source>
</reference>
<dbReference type="InterPro" id="IPR050174">
    <property type="entry name" value="Protocadherin/Cadherin-CA"/>
</dbReference>
<dbReference type="GO" id="GO:0005886">
    <property type="term" value="C:plasma membrane"/>
    <property type="evidence" value="ECO:0007669"/>
    <property type="project" value="TreeGrafter"/>
</dbReference>
<name>A0AAN9AQC6_9CAEN</name>
<accession>A0AAN9AQC6</accession>
<evidence type="ECO:0000256" key="1">
    <source>
        <dbReference type="ARBA" id="ARBA00004167"/>
    </source>
</evidence>
<proteinExistence type="predicted"/>
<dbReference type="Pfam" id="PF00028">
    <property type="entry name" value="Cadherin"/>
    <property type="match status" value="1"/>
</dbReference>
<evidence type="ECO:0000259" key="7">
    <source>
        <dbReference type="PROSITE" id="PS50268"/>
    </source>
</evidence>
<dbReference type="GO" id="GO:0005509">
    <property type="term" value="F:calcium ion binding"/>
    <property type="evidence" value="ECO:0007669"/>
    <property type="project" value="UniProtKB-UniRule"/>
</dbReference>
<evidence type="ECO:0000256" key="2">
    <source>
        <dbReference type="ARBA" id="ARBA00022692"/>
    </source>
</evidence>
<keyword evidence="4" id="KW-0325">Glycoprotein</keyword>
<feature type="compositionally biased region" description="Basic and acidic residues" evidence="6">
    <location>
        <begin position="268"/>
        <end position="297"/>
    </location>
</feature>
<keyword evidence="3" id="KW-0472">Membrane</keyword>
<feature type="region of interest" description="Disordered" evidence="6">
    <location>
        <begin position="1"/>
        <end position="35"/>
    </location>
</feature>
<dbReference type="Proteomes" id="UP001374579">
    <property type="component" value="Unassembled WGS sequence"/>
</dbReference>
<sequence>MSYLQPDFSHGGDNEAAQSSNTTSDLNGSGEGQLTTTVTNTENIKAGDTVYKVGCPDHNNDSVQYALITEPVSELFRIDTGGMIRASRDLKPLCASSINFKVTCKDPKDSTVRRVSVKATLDGANRQPTITGINFNTDVAENTTVGTTLATFSVTDDDSNISCRLTSTPAESTQYFGLDHTQRSIIVKSKLNYEQPQTRHTNVTVTCSDGFCASNLAYVYIRVTDVNESTDNATGRGGEGDGGRGLDGEGGREGGNRTANTTVVTTTERMEEGHSEGGGEVEGRGGREGESERERAGLKPLQKKTGGKRERQKERKAARQARKDKKKEKRRERKQKRKNKERKTNTEGE</sequence>
<feature type="compositionally biased region" description="Polar residues" evidence="6">
    <location>
        <begin position="16"/>
        <end position="35"/>
    </location>
</feature>
<dbReference type="PROSITE" id="PS50268">
    <property type="entry name" value="CADHERIN_2"/>
    <property type="match status" value="1"/>
</dbReference>
<feature type="region of interest" description="Disordered" evidence="6">
    <location>
        <begin position="229"/>
        <end position="349"/>
    </location>
</feature>
<dbReference type="PANTHER" id="PTHR24028:SF328">
    <property type="entry name" value="CADHERIN-3"/>
    <property type="match status" value="1"/>
</dbReference>
<gene>
    <name evidence="8" type="ORF">V1264_008955</name>
</gene>
<dbReference type="EMBL" id="JBAMIC010000022">
    <property type="protein sequence ID" value="KAK7091243.1"/>
    <property type="molecule type" value="Genomic_DNA"/>
</dbReference>
<protein>
    <recommendedName>
        <fullName evidence="7">Cadherin domain-containing protein</fullName>
    </recommendedName>
</protein>
<evidence type="ECO:0000313" key="9">
    <source>
        <dbReference type="Proteomes" id="UP001374579"/>
    </source>
</evidence>
<dbReference type="InterPro" id="IPR002126">
    <property type="entry name" value="Cadherin-like_dom"/>
</dbReference>
<evidence type="ECO:0000256" key="3">
    <source>
        <dbReference type="ARBA" id="ARBA00022989"/>
    </source>
</evidence>
<organism evidence="8 9">
    <name type="scientific">Littorina saxatilis</name>
    <dbReference type="NCBI Taxonomy" id="31220"/>
    <lineage>
        <taxon>Eukaryota</taxon>
        <taxon>Metazoa</taxon>
        <taxon>Spiralia</taxon>
        <taxon>Lophotrochozoa</taxon>
        <taxon>Mollusca</taxon>
        <taxon>Gastropoda</taxon>
        <taxon>Caenogastropoda</taxon>
        <taxon>Littorinimorpha</taxon>
        <taxon>Littorinoidea</taxon>
        <taxon>Littorinidae</taxon>
        <taxon>Littorina</taxon>
    </lineage>
</organism>
<feature type="domain" description="Cadherin" evidence="7">
    <location>
        <begin position="131"/>
        <end position="233"/>
    </location>
</feature>
<evidence type="ECO:0000256" key="5">
    <source>
        <dbReference type="PROSITE-ProRule" id="PRU00043"/>
    </source>
</evidence>
<dbReference type="AlphaFoldDB" id="A0AAN9AQC6"/>
<dbReference type="Gene3D" id="2.60.40.60">
    <property type="entry name" value="Cadherins"/>
    <property type="match status" value="2"/>
</dbReference>
<keyword evidence="9" id="KW-1185">Reference proteome</keyword>
<comment type="caution">
    <text evidence="8">The sequence shown here is derived from an EMBL/GenBank/DDBJ whole genome shotgun (WGS) entry which is preliminary data.</text>
</comment>
<feature type="compositionally biased region" description="Basic and acidic residues" evidence="6">
    <location>
        <begin position="238"/>
        <end position="255"/>
    </location>
</feature>
<keyword evidence="3" id="KW-1133">Transmembrane helix</keyword>
<dbReference type="SUPFAM" id="SSF49313">
    <property type="entry name" value="Cadherin-like"/>
    <property type="match status" value="1"/>
</dbReference>
<dbReference type="CDD" id="cd11304">
    <property type="entry name" value="Cadherin_repeat"/>
    <property type="match status" value="2"/>
</dbReference>
<evidence type="ECO:0000256" key="4">
    <source>
        <dbReference type="ARBA" id="ARBA00023180"/>
    </source>
</evidence>
<comment type="subcellular location">
    <subcellularLocation>
        <location evidence="1">Membrane</location>
        <topology evidence="1">Single-pass membrane protein</topology>
    </subcellularLocation>
</comment>